<gene>
    <name evidence="7" type="ORF">AVENP_0306</name>
</gene>
<keyword evidence="4" id="KW-0813">Transport</keyword>
<evidence type="ECO:0000256" key="5">
    <source>
        <dbReference type="SAM" id="MobiDB-lite"/>
    </source>
</evidence>
<dbReference type="InterPro" id="IPR002035">
    <property type="entry name" value="VWF_A"/>
</dbReference>
<keyword evidence="3" id="KW-0106">Calcium</keyword>
<proteinExistence type="predicted"/>
<keyword evidence="4" id="KW-0406">Ion transport</keyword>
<evidence type="ECO:0000256" key="4">
    <source>
        <dbReference type="ARBA" id="ARBA00023065"/>
    </source>
</evidence>
<evidence type="ECO:0000256" key="3">
    <source>
        <dbReference type="ARBA" id="ARBA00022837"/>
    </source>
</evidence>
<keyword evidence="2" id="KW-0677">Repeat</keyword>
<dbReference type="Pfam" id="PF03160">
    <property type="entry name" value="Calx-beta"/>
    <property type="match status" value="25"/>
</dbReference>
<sequence length="5425" mass="562310">MKLTIKTENGQRVVDLKNDLQFKALKGEEYVFSNGFSNYVLNFKDNQESVVLTFNVNGKSIKVELNGIVPLLQANTSDMSNPTAIIINKDINNKDVDNIIDNTSFNGGEIINQLESLMSNPIDLGNSKATNLTLITDYQTLLESLGAAAAGGDAGGNTSNGSTFNSTFSLTAGALNGIADSARGENLTESISTTPVDSGNTIAIANTTPVTATIIIGDAGSVKEADGAILTYSVKLSNAVGSDVEVDLTTGGTASKGDDYTNTLQYSTNGGTTWLDVPATGKVTLPADGSSVLVKVTVKDDAITENDETVTLTATTTDAQITTQTATGTGIITDDRGNDNPDVDEDVKANIEVTDAGSVKEADGAILTYSVKLSNAVGSDVEVDLTTGGTASKGDDYTNTLQYSTNGGTTWLDVPATGKVTLPADGSSVLVKVTVKDDAITENDETVTLTATTTDAQITTQTATGTGIITDDRGNDNPDVDEDVKANIEVTDAGSVKEADGAILTYSVKLSNAVGSDVEVDLTTGGTASKGDDYTNTLQYSTNGGTTWLDVPATGKVTLPADGSSVLVKVTVKDDAITENDETVTLTATTTDAQITTQTATGTGIITDDRGNDNPDVDEDVKANIEVTDAGSVKEADGAILTYSVKLSNAVGSDVEVDLTTGGTASKGDDYTNTLQYSTNGGTTWLDVPATGKVTLPADGSSVLVKVTVKDDAITENDETVTLTATTTDAQITTQTATGTGIITDDRGNDNPDVDEDVKANIEVTDAGSVKEADGAILTYSVKLSNAVGSDVEVDLTTGGTASKGDDYTNTLQYSTNGGTTWLDVPATGKVTLPADGSSVLVKVTVKDDAITENDETVTLTATTTDAQITTQTATGTGIITDDRGNDNPDVDEDVKANIEVTDAGSVKEADGAILTYSVKLSNAVGSDVEVDLTTGGTASKGDDYTNTLQYSTNGGTTWLDVPATGKVTLPADGSSVLVKVTVKDDAITENDETVTLTATTTDAQITTQTATGTGIITDDRGNDNPDVDEDVKANIEVTDAGSVKEADGAILTYSVKLSNAVGSDVEVDLTTGGTASKGDDYTNTLQYSTNGGTTWLDVPATGKVTLPADGSSVLVKVTVKDDAITENDETVTLTATTTDAQITTQTATGTGIITDDRGNDNPDVDEDVKANIEVTDAGSVKEADGAILTYSVKLSNAVGSDVEVDLTTGGTASKGDDYTNTLQYSTNGGTTWLDVPATGKVTLPADGSSVLVKVTVKDDAITENDETVTLTATTTDAQITTQTATGTGIITDDRGNDNPDVDEDVKANIEVTDAGSVKEADGAILTYSVKLSNAVGSDVEVDLTTGGTASKGDDYTNTLQYSTNGGTTWLDVPATGKVTLPADGSSVLVKVTVKDDAITENDETVTLTATTTDAQITTQTATGTGIITDDRGNDNPDVDEDVKANIEVTDAGSVKEADGAILTYSVKLSNAVGSDVEVDLTTGGTASKGDDYTNTLQYSTNGGTTWLDVPATGKVTLPADGSSVLVKVTVKDDAITENDETVTLTATTTDAQITTQTATGTGIITDDRGNDNPDVDEDVKANIEVTDAGSVKEADGAILTYSVKLSNAVGSDVEVDLTTGGTASKGDDYTNTLQYSTNGGTTWLDVPATGKVTLPADGSSVLVKVTVKDDAITENDETVTLTATTTDAQITTQTATGTGIITDDRGNDNPDVDEDVKANIEVTDAGSVKEADGAILTYSVKLSNAVGSDVEVDLTTGGTASKGDDYTNTLQYSTNGGTTWLDVPATGKVTLPADGSSVLVKVTVKDDAITENDETVTLTATTTDAQITTQTATGTGIITDDRGNDNPDVDEDVKANIEVTDAGSVKEADGAILTYSVKLSNAVGSDVEVDLTTGGTASKGDDYTNTLQYSTNGGTTWLDVPATGKVTLPADGSSVLVKVTVKDDAITENDETVTLTATTTDAQITTQTATGTGIITDDRGNDNPDVDEDVKANIEVTDAGSVKEADGAILTYSVKLSNAVGSDVEVDLTTGGTASKGDDYTNTLQYSTNGGTTWLDVPATGKVTLPADGSSVLVKVTVKDDAITENDETVTLTATTTDAQITTQTATGTGIITDDRGNDNPDVDEDVKANIEVTDAGSVKEADGAILTYSVKLSNAVGSDVEVDLTTGGTASKGDDYTNTLQYSTNGGTTWLDVPATGKVTLPADGSSVLVKVTVKDDAITENDETVTLTATTTDAQITTQTATGTGIITDDRGNDNPDVDEDVKANIEVTDAGSVKEADGAILTYSVKLSNAVGSDVEVDLTTGGTASKGDDYTNTLQYSTNGGTTWLDVPATGKVTLPADGSSVLVKVTVKDDAITENDETVTLTATTTDAQITTQTATGTGIITDDRGNDNPDVDEDVKANIEVTDAGSVKEADGAILTYSVKLSNAVGSDVEVDLTTGGTASKGDDYTNTLQYSTNGGTTWLDVPATGKVTLPADGSSVLVKVTVKDDAITENDETVTLTATTTDAQITTQTATGTGIITDDRGNDNPDVDEDVKANIEVTDAGSVKEADGAILTYSVKLSNAVGSDVEVDLTTGGTASKGDDYTNTLQYSTNGGTTWLDVPATGKVTLPADGSSVLVKVTVKDDAITENDETVTLTATTTDAQITTQTATGTGIITDDRGNDNPDVDEDVKANIEVTDAGSVKEADGAILTYSVKLSNAVGSDVEVDLTTGGTASKGDDYTNTLQYSTNGGTTWLDVPATGKVTLPADGSSVLVKVTVKDDAITENDETVTLTATTTDAQITTQTATGTGIITDDRGNDNPDVDEDVKANIEVTDAGSVKEADGAILTYSVKLSNAVGSDVEVDLTTGGTASKGDDYTNTLQYSTNGGTTWLDVPATGKVTLPADGSSVLVKVTVKDDAITENDETVTLTATTTDAQITTQTATGTGIITDDRGNDNPDVDEDVKANIEVTDAGSVKEADGAILTYSVKLSNAVGSDVEVDLTTGGTASKGDDYTNTLQYSTNGGTTWLDVPATGKVTLPADGSSVLVKVTVKDDAITENDETVTLTATTTDAQITTQTATGTGIITDDRGNDNPDVDEDVKANIEVTDAGSVKEADGAILTYSVKLSNAVGSDVEVDLTTGGTASKGDDYTNTLQYSTNGGTTWLDVPATGKVTLPADGSSVLVKVTVKDDAITENDETVTLTATTTDAQITTQTATGTGIITDDRGNDNPDVDEDVKANIEVTDAGSVKEADGAILTYSVKLSNAVGSDVEVDLTTGGTASKGDDYTNTLQYSTNGGTTWLDVPATGKVTLPADGSSVLVKVTVKDDAITENDETVTLTATTTDAQITTQTATGTGIITDDRGNDNPDVDEDVKANIEVTDAGSVKEADGAILTYSVKLSNAVGSDVEVDLTTGGTASKGDDYTNTLQYSTNGGTTWLDVPATGKVTLPADGSSVLVKVTVKDDAITENDETVTLTATTTDAQITTQTATGTGIITDDRGNDNPDVDEDVKANIEVTDAGSVKEADGAILTYSVKLSNAVGSDVEVDLTTGGTASKGDDYTNTLQYSTNGGTTWLDVPATGKVTLPADGSSVLVKVTVKDDAITENDETVTLTATTTDAQITTQTATGTGIITDDDIAPVTVTVSEEGLANGIPDNNGTPTDSTNETSVEGTINISNLNLSSNKEFMLNIPSITLSSHGEEIVWELNADKNELIGKTSGEDAIKVTIDETGKYSVELLKPIDHPVNSVEDVVSFDINVTVKDGTFQTDTKFTINIEDDMPTVEDTTIVWTQSTTIPDIFTGNVSFTGNGGTHSSYSFAGGSVLVTGKGFTSSTDLDLVDASLSQSSGGLGVASSSSPYHNVSNEVDYRKTANGEGASEELIIKLEDGKISYGAKINFAYMYGGELEVGIAEFYRDGVLVSTQTFSSNASSGNYAANFEVLDGGFDTIIIKATDNGNSFNVKDNSDFAVTGVEFLGTTAPQASSYGEGTISYGYGADGAGSLGFTNVKDNLTLTDGTTVTVTTTATSIIAKDSNGELVFQVQLTPSTGKWEFYQYKDFLIGDGTKETLDISFKVVDADGDGVDGSITIGVNKLPTSSDDSIEILEDNNHTLTLNDFGNNSNDFTKVKIETLPTNGILLLAGVAIIAGQEISKSDIESGKLVFKPTENSDADSGFSFKITNGTLWSASYNTDINIAAVADKPTASISVTKITSSDDGSSGSSNQTNTDFNDLDLLTASTQGSRKYENLDQDLVYSGTNDIVKDYQNANATNITTDKGNDTLEFQSANNKNINTGAGDDKVIINQGSSGNNVQLGEGNNSLTIGGSLNQGTTQAGAGNDTLIVNQGASGTQVNLGDGNNTISIKESLNSSNISTGNGNDTLIIGNNSDGNTIYTGGGADKVQINGNVQDTKIDLSDGNDSIKLSSQSNVNFNINTVIDGGKGDDTLYFSGKMEDYKVAVGVDTGNSALISWAQFVEMNKNADGYANKEFTIYEVDGNGTLQGSKFVVKNIENVVFESSENSGTVTTNDYKVDISAALADLDGSETLTVTINNVPTGATLTSTAYTLVDNGNNTWSVTIPAGTKSISDSITMSVPKSNTETVNLEITARATESNDNTNGLNFAEATANDGVPATTDDKITTNEDTSKVLTLSDFGTYSNGNGDAISSIKINTLPTNGVLMFNGAAISAGVVLNASDINSGKLVFIPNNNTDLDSSFTFQVSDSKDWSMTHTTSIEVIAVADKPTANINVERSVTIDTSNVTDTSKGYTVTAYNTSGNQTTISTVDGTNHNGFGVSGASSGDTTEIGYNNTTKSSEVLKVAFENDVSSVDVTFAYKNPNETAVVKFYKDGVLVGTQILTGGTDTVDGPFTLTADNGAAFDEVSFSALGKDDDYLINKISFTEVETNSSGAIVGDIYNVDISAALADTDGSESLTVTITNVPTGATLSSDSYTLVDNGNHTWSVTIPAGTSSIADSITMSVPTSNTDEINLGITARATETNDNADGLNYAETIDTDALVYGMNETNTLVFGEVTTNLLLTLDVSGSMSFKIDNSYETRLDIAKKSLIDTIKAYQANGETQVNLTLFKVDSKNVGWMSADEAIKYINSLQIDSKTYQLTSNGVNINLTDGTGYNDALIETMKVDFTGHDATQTIAYFISDGEANSAVDKIDQDSDTTIKNWKNYVDNNIDTLNVIGISKDISAKYLKIIQVQDGDNVILVQKEETLGDVLSGTVHSSITGDVLDNIIGGDGNTKIDSIVIDGKEYTKDNFPTDGVALDGDGKLTFNFDTGKYEYSVKSSEFSADTTKTFEVNASDEDGDKTTFDVNLKIDISPNESAHTLNISGEDIDLSAIISSNTNTDVINLENSKVDKISVDLNDVLLQEDHQLIIKGDLGDKVDLDTPSDWSNIGKEQLDGVNYNVYTGTGANSTVKLLIDDDIDVTPDI</sequence>
<dbReference type="PANTHER" id="PTHR11878:SF65">
    <property type="entry name" value="NA_CA-EXCHANGE PROTEIN, ISOFORM G"/>
    <property type="match status" value="1"/>
</dbReference>
<dbReference type="SUPFAM" id="SSF141072">
    <property type="entry name" value="CalX-like"/>
    <property type="match status" value="25"/>
</dbReference>
<dbReference type="InterPro" id="IPR036465">
    <property type="entry name" value="vWFA_dom_sf"/>
</dbReference>
<dbReference type="InterPro" id="IPR003644">
    <property type="entry name" value="Calx_beta"/>
</dbReference>
<organism evidence="7 8">
    <name type="scientific">Arcobacter venerupis</name>
    <dbReference type="NCBI Taxonomy" id="1054033"/>
    <lineage>
        <taxon>Bacteria</taxon>
        <taxon>Pseudomonadati</taxon>
        <taxon>Campylobacterota</taxon>
        <taxon>Epsilonproteobacteria</taxon>
        <taxon>Campylobacterales</taxon>
        <taxon>Arcobacteraceae</taxon>
        <taxon>Arcobacter</taxon>
    </lineage>
</organism>
<name>A0AAE7B8J0_9BACT</name>
<keyword evidence="1" id="KW-0732">Signal</keyword>
<dbReference type="PROSITE" id="PS50234">
    <property type="entry name" value="VWFA"/>
    <property type="match status" value="1"/>
</dbReference>
<dbReference type="GO" id="GO:0007154">
    <property type="term" value="P:cell communication"/>
    <property type="evidence" value="ECO:0007669"/>
    <property type="project" value="InterPro"/>
</dbReference>
<accession>A0AAE7B8J0</accession>
<evidence type="ECO:0000313" key="8">
    <source>
        <dbReference type="Proteomes" id="UP000503482"/>
    </source>
</evidence>
<dbReference type="KEGG" id="avp:AVENP_0306"/>
<dbReference type="InterPro" id="IPR011049">
    <property type="entry name" value="Serralysin-like_metalloprot_C"/>
</dbReference>
<reference evidence="7 8" key="1">
    <citation type="submission" date="2020-05" db="EMBL/GenBank/DDBJ databases">
        <title>Complete genome sequencing of Campylobacter and Arcobacter type strains.</title>
        <authorList>
            <person name="Miller W.G."/>
            <person name="Yee E."/>
        </authorList>
    </citation>
    <scope>NUCLEOTIDE SEQUENCE [LARGE SCALE GENOMIC DNA]</scope>
    <source>
        <strain evidence="7 8">LMG 26156</strain>
    </source>
</reference>
<protein>
    <submittedName>
        <fullName evidence="7">Type I secretion system repeat domain-containing protein</fullName>
    </submittedName>
</protein>
<dbReference type="PANTHER" id="PTHR11878">
    <property type="entry name" value="SODIUM/CALCIUM EXCHANGER"/>
    <property type="match status" value="1"/>
</dbReference>
<evidence type="ECO:0000256" key="2">
    <source>
        <dbReference type="ARBA" id="ARBA00022737"/>
    </source>
</evidence>
<keyword evidence="8" id="KW-1185">Reference proteome</keyword>
<feature type="region of interest" description="Disordered" evidence="5">
    <location>
        <begin position="3637"/>
        <end position="3656"/>
    </location>
</feature>
<dbReference type="GO" id="GO:0030001">
    <property type="term" value="P:metal ion transport"/>
    <property type="evidence" value="ECO:0007669"/>
    <property type="project" value="TreeGrafter"/>
</dbReference>
<feature type="region of interest" description="Disordered" evidence="5">
    <location>
        <begin position="4597"/>
        <end position="4622"/>
    </location>
</feature>
<dbReference type="GO" id="GO:0016020">
    <property type="term" value="C:membrane"/>
    <property type="evidence" value="ECO:0007669"/>
    <property type="project" value="InterPro"/>
</dbReference>
<dbReference type="InterPro" id="IPR051171">
    <property type="entry name" value="CaCA"/>
</dbReference>
<evidence type="ECO:0000256" key="1">
    <source>
        <dbReference type="ARBA" id="ARBA00022729"/>
    </source>
</evidence>
<dbReference type="SUPFAM" id="SSF51120">
    <property type="entry name" value="beta-Roll"/>
    <property type="match status" value="1"/>
</dbReference>
<evidence type="ECO:0000259" key="6">
    <source>
        <dbReference type="PROSITE" id="PS50234"/>
    </source>
</evidence>
<dbReference type="Gene3D" id="2.60.40.2030">
    <property type="match status" value="25"/>
</dbReference>
<dbReference type="Proteomes" id="UP000503482">
    <property type="component" value="Chromosome"/>
</dbReference>
<dbReference type="InterPro" id="IPR038081">
    <property type="entry name" value="CalX-like_sf"/>
</dbReference>
<dbReference type="EMBL" id="CP053840">
    <property type="protein sequence ID" value="QKF65880.1"/>
    <property type="molecule type" value="Genomic_DNA"/>
</dbReference>
<evidence type="ECO:0000313" key="7">
    <source>
        <dbReference type="EMBL" id="QKF65880.1"/>
    </source>
</evidence>
<feature type="domain" description="VWFA" evidence="6">
    <location>
        <begin position="5018"/>
        <end position="5215"/>
    </location>
</feature>
<dbReference type="RefSeq" id="WP_172664184.1">
    <property type="nucleotide sequence ID" value="NZ_CP053840.1"/>
</dbReference>
<feature type="region of interest" description="Disordered" evidence="5">
    <location>
        <begin position="4196"/>
        <end position="4215"/>
    </location>
</feature>
<feature type="compositionally biased region" description="Polar residues" evidence="5">
    <location>
        <begin position="3642"/>
        <end position="3656"/>
    </location>
</feature>
<dbReference type="SUPFAM" id="SSF53300">
    <property type="entry name" value="vWA-like"/>
    <property type="match status" value="1"/>
</dbReference>